<reference evidence="4" key="1">
    <citation type="journal article" date="2014" name="Nat. Genet.">
        <title>Genome of the human hookworm Necator americanus.</title>
        <authorList>
            <person name="Tang Y.T."/>
            <person name="Gao X."/>
            <person name="Rosa B.A."/>
            <person name="Abubucker S."/>
            <person name="Hallsworth-Pepin K."/>
            <person name="Martin J."/>
            <person name="Tyagi R."/>
            <person name="Heizer E."/>
            <person name="Zhang X."/>
            <person name="Bhonagiri-Palsikar V."/>
            <person name="Minx P."/>
            <person name="Warren W.C."/>
            <person name="Wang Q."/>
            <person name="Zhan B."/>
            <person name="Hotez P.J."/>
            <person name="Sternberg P.W."/>
            <person name="Dougall A."/>
            <person name="Gaze S.T."/>
            <person name="Mulvenna J."/>
            <person name="Sotillo J."/>
            <person name="Ranganathan S."/>
            <person name="Rabelo E.M."/>
            <person name="Wilson R.K."/>
            <person name="Felgner P.L."/>
            <person name="Bethony J."/>
            <person name="Hawdon J.M."/>
            <person name="Gasser R.B."/>
            <person name="Loukas A."/>
            <person name="Mitreva M."/>
        </authorList>
    </citation>
    <scope>NUCLEOTIDE SEQUENCE [LARGE SCALE GENOMIC DNA]</scope>
</reference>
<dbReference type="GO" id="GO:0042277">
    <property type="term" value="F:peptide binding"/>
    <property type="evidence" value="ECO:0007669"/>
    <property type="project" value="TreeGrafter"/>
</dbReference>
<dbReference type="InterPro" id="IPR050344">
    <property type="entry name" value="Peptidase_M1_aminopeptidases"/>
</dbReference>
<dbReference type="Gene3D" id="2.60.40.1730">
    <property type="entry name" value="tricorn interacting facor f3 domain"/>
    <property type="match status" value="1"/>
</dbReference>
<dbReference type="GO" id="GO:0006508">
    <property type="term" value="P:proteolysis"/>
    <property type="evidence" value="ECO:0007669"/>
    <property type="project" value="TreeGrafter"/>
</dbReference>
<evidence type="ECO:0000313" key="4">
    <source>
        <dbReference type="Proteomes" id="UP000053676"/>
    </source>
</evidence>
<dbReference type="InterPro" id="IPR045357">
    <property type="entry name" value="Aminopeptidase_N-like_N"/>
</dbReference>
<dbReference type="KEGG" id="nai:NECAME_13803"/>
<dbReference type="SUPFAM" id="SSF63737">
    <property type="entry name" value="Leukotriene A4 hydrolase N-terminal domain"/>
    <property type="match status" value="1"/>
</dbReference>
<dbReference type="PANTHER" id="PTHR11533:SF174">
    <property type="entry name" value="PUROMYCIN-SENSITIVE AMINOPEPTIDASE-RELATED"/>
    <property type="match status" value="1"/>
</dbReference>
<dbReference type="GO" id="GO:0005737">
    <property type="term" value="C:cytoplasm"/>
    <property type="evidence" value="ECO:0007669"/>
    <property type="project" value="TreeGrafter"/>
</dbReference>
<feature type="domain" description="Aminopeptidase N-like N-terminal" evidence="2">
    <location>
        <begin position="64"/>
        <end position="165"/>
    </location>
</feature>
<dbReference type="EMBL" id="KI663678">
    <property type="protein sequence ID" value="ETN72612.1"/>
    <property type="molecule type" value="Genomic_DNA"/>
</dbReference>
<keyword evidence="4" id="KW-1185">Reference proteome</keyword>
<organism evidence="3 4">
    <name type="scientific">Necator americanus</name>
    <name type="common">Human hookworm</name>
    <dbReference type="NCBI Taxonomy" id="51031"/>
    <lineage>
        <taxon>Eukaryota</taxon>
        <taxon>Metazoa</taxon>
        <taxon>Ecdysozoa</taxon>
        <taxon>Nematoda</taxon>
        <taxon>Chromadorea</taxon>
        <taxon>Rhabditida</taxon>
        <taxon>Rhabditina</taxon>
        <taxon>Rhabditomorpha</taxon>
        <taxon>Strongyloidea</taxon>
        <taxon>Ancylostomatidae</taxon>
        <taxon>Bunostominae</taxon>
        <taxon>Necator</taxon>
    </lineage>
</organism>
<dbReference type="OrthoDB" id="5786529at2759"/>
<dbReference type="InterPro" id="IPR042097">
    <property type="entry name" value="Aminopeptidase_N-like_N_sf"/>
</dbReference>
<evidence type="ECO:0000313" key="3">
    <source>
        <dbReference type="EMBL" id="ETN72612.1"/>
    </source>
</evidence>
<dbReference type="GO" id="GO:0008270">
    <property type="term" value="F:zinc ion binding"/>
    <property type="evidence" value="ECO:0007669"/>
    <property type="project" value="TreeGrafter"/>
</dbReference>
<dbReference type="AlphaFoldDB" id="W2SV87"/>
<name>W2SV87_NECAM</name>
<sequence>MPATVGSSTDTSSKSLPPPLSNSKHRSCEVVCESGDQIKEKSQNASLITMKEFRLPKNLKPNYPADKNLTTDGEVVIEVVVLEPTNKIILNMKEIQILSDKCEAHSNGARIPIENVEVTNRFEKVTFVLAETLHVDQKVIFSGVVNDGLTGLYRTHYNDSQGNPKYEDVY</sequence>
<dbReference type="Pfam" id="PF17900">
    <property type="entry name" value="Peptidase_M1_N"/>
    <property type="match status" value="1"/>
</dbReference>
<gene>
    <name evidence="3" type="ORF">NECAME_13803</name>
</gene>
<evidence type="ECO:0000256" key="1">
    <source>
        <dbReference type="SAM" id="MobiDB-lite"/>
    </source>
</evidence>
<evidence type="ECO:0000259" key="2">
    <source>
        <dbReference type="Pfam" id="PF17900"/>
    </source>
</evidence>
<dbReference type="PANTHER" id="PTHR11533">
    <property type="entry name" value="PROTEASE M1 ZINC METALLOPROTEASE"/>
    <property type="match status" value="1"/>
</dbReference>
<dbReference type="GO" id="GO:0016020">
    <property type="term" value="C:membrane"/>
    <property type="evidence" value="ECO:0007669"/>
    <property type="project" value="TreeGrafter"/>
</dbReference>
<dbReference type="GO" id="GO:0070006">
    <property type="term" value="F:metalloaminopeptidase activity"/>
    <property type="evidence" value="ECO:0007669"/>
    <property type="project" value="TreeGrafter"/>
</dbReference>
<protein>
    <recommendedName>
        <fullName evidence="2">Aminopeptidase N-like N-terminal domain-containing protein</fullName>
    </recommendedName>
</protein>
<accession>W2SV87</accession>
<proteinExistence type="predicted"/>
<dbReference type="GO" id="GO:0005615">
    <property type="term" value="C:extracellular space"/>
    <property type="evidence" value="ECO:0007669"/>
    <property type="project" value="TreeGrafter"/>
</dbReference>
<feature type="region of interest" description="Disordered" evidence="1">
    <location>
        <begin position="1"/>
        <end position="27"/>
    </location>
</feature>
<dbReference type="Proteomes" id="UP000053676">
    <property type="component" value="Unassembled WGS sequence"/>
</dbReference>
<dbReference type="GO" id="GO:0043171">
    <property type="term" value="P:peptide catabolic process"/>
    <property type="evidence" value="ECO:0007669"/>
    <property type="project" value="TreeGrafter"/>
</dbReference>